<name>A0A914EJL1_9BILA</name>
<reference evidence="5" key="1">
    <citation type="submission" date="2022-11" db="UniProtKB">
        <authorList>
            <consortium name="WormBaseParasite"/>
        </authorList>
    </citation>
    <scope>IDENTIFICATION</scope>
</reference>
<dbReference type="Gene3D" id="3.40.50.300">
    <property type="entry name" value="P-loop containing nucleotide triphosphate hydrolases"/>
    <property type="match status" value="1"/>
</dbReference>
<keyword evidence="1" id="KW-0227">DNA damage</keyword>
<keyword evidence="1" id="KW-0233">DNA recombination</keyword>
<dbReference type="PANTHER" id="PTHR10492:SF57">
    <property type="entry name" value="ATP-DEPENDENT DNA HELICASE"/>
    <property type="match status" value="1"/>
</dbReference>
<keyword evidence="1" id="KW-0378">Hydrolase</keyword>
<feature type="domain" description="Helitron helicase-like" evidence="3">
    <location>
        <begin position="186"/>
        <end position="297"/>
    </location>
</feature>
<dbReference type="Pfam" id="PF05970">
    <property type="entry name" value="PIF1"/>
    <property type="match status" value="1"/>
</dbReference>
<keyword evidence="1" id="KW-0547">Nucleotide-binding</keyword>
<dbReference type="GO" id="GO:0016787">
    <property type="term" value="F:hydrolase activity"/>
    <property type="evidence" value="ECO:0007669"/>
    <property type="project" value="UniProtKB-KW"/>
</dbReference>
<dbReference type="GO" id="GO:0006281">
    <property type="term" value="P:DNA repair"/>
    <property type="evidence" value="ECO:0007669"/>
    <property type="project" value="UniProtKB-KW"/>
</dbReference>
<comment type="catalytic activity">
    <reaction evidence="1">
        <text>ATP + H2O = ADP + phosphate + H(+)</text>
        <dbReference type="Rhea" id="RHEA:13065"/>
        <dbReference type="ChEBI" id="CHEBI:15377"/>
        <dbReference type="ChEBI" id="CHEBI:15378"/>
        <dbReference type="ChEBI" id="CHEBI:30616"/>
        <dbReference type="ChEBI" id="CHEBI:43474"/>
        <dbReference type="ChEBI" id="CHEBI:456216"/>
        <dbReference type="EC" id="5.6.2.3"/>
    </reaction>
</comment>
<dbReference type="EC" id="5.6.2.3" evidence="1"/>
<dbReference type="InterPro" id="IPR027417">
    <property type="entry name" value="P-loop_NTPase"/>
</dbReference>
<keyword evidence="4" id="KW-1185">Reference proteome</keyword>
<proteinExistence type="inferred from homology"/>
<evidence type="ECO:0000313" key="5">
    <source>
        <dbReference type="WBParaSite" id="ACRNAN_scaffold8803.g18041.t1"/>
    </source>
</evidence>
<comment type="similarity">
    <text evidence="1">Belongs to the helicase family.</text>
</comment>
<dbReference type="AlphaFoldDB" id="A0A914EJL1"/>
<evidence type="ECO:0000313" key="4">
    <source>
        <dbReference type="Proteomes" id="UP000887540"/>
    </source>
</evidence>
<dbReference type="GO" id="GO:0043139">
    <property type="term" value="F:5'-3' DNA helicase activity"/>
    <property type="evidence" value="ECO:0007669"/>
    <property type="project" value="UniProtKB-EC"/>
</dbReference>
<dbReference type="PANTHER" id="PTHR10492">
    <property type="match status" value="1"/>
</dbReference>
<feature type="domain" description="DNA helicase Pif1-like DEAD-box helicase" evidence="2">
    <location>
        <begin position="680"/>
        <end position="813"/>
    </location>
</feature>
<dbReference type="GO" id="GO:0006310">
    <property type="term" value="P:DNA recombination"/>
    <property type="evidence" value="ECO:0007669"/>
    <property type="project" value="UniProtKB-KW"/>
</dbReference>
<protein>
    <recommendedName>
        <fullName evidence="1">ATP-dependent DNA helicase</fullName>
        <ecNumber evidence="1">5.6.2.3</ecNumber>
    </recommendedName>
</protein>
<dbReference type="InterPro" id="IPR010285">
    <property type="entry name" value="DNA_helicase_pif1-like_DEAD"/>
</dbReference>
<keyword evidence="1" id="KW-0234">DNA repair</keyword>
<dbReference type="GO" id="GO:0005524">
    <property type="term" value="F:ATP binding"/>
    <property type="evidence" value="ECO:0007669"/>
    <property type="project" value="UniProtKB-KW"/>
</dbReference>
<evidence type="ECO:0000259" key="3">
    <source>
        <dbReference type="Pfam" id="PF14214"/>
    </source>
</evidence>
<keyword evidence="1" id="KW-0347">Helicase</keyword>
<dbReference type="GO" id="GO:0000723">
    <property type="term" value="P:telomere maintenance"/>
    <property type="evidence" value="ECO:0007669"/>
    <property type="project" value="InterPro"/>
</dbReference>
<organism evidence="4 5">
    <name type="scientific">Acrobeloides nanus</name>
    <dbReference type="NCBI Taxonomy" id="290746"/>
    <lineage>
        <taxon>Eukaryota</taxon>
        <taxon>Metazoa</taxon>
        <taxon>Ecdysozoa</taxon>
        <taxon>Nematoda</taxon>
        <taxon>Chromadorea</taxon>
        <taxon>Rhabditida</taxon>
        <taxon>Tylenchina</taxon>
        <taxon>Cephalobomorpha</taxon>
        <taxon>Cephaloboidea</taxon>
        <taxon>Cephalobidae</taxon>
        <taxon>Acrobeloides</taxon>
    </lineage>
</organism>
<dbReference type="SUPFAM" id="SSF52540">
    <property type="entry name" value="P-loop containing nucleoside triphosphate hydrolases"/>
    <property type="match status" value="1"/>
</dbReference>
<dbReference type="InterPro" id="IPR025476">
    <property type="entry name" value="Helitron_helicase-like"/>
</dbReference>
<sequence>MKAKRLEELRSRMTRLRAYRTRNNGPLYKSAMDSSNVETHDMGEMDVECIHCGALHFSCEKTNEKCSFDDCCNHGRIKPATADFPAGTHGWTADTYPYTIPYVNRDFVTRLELAQYRILFRRWFPKRVAVPIENKDGFRRSERIRSRRSPIEGRSMEEDIESGDHLIDEFVGLFDDNGNPTHVYKVLPPSSPRYYSEAYEDAMALVRRYGTPDLFITMSANGKWKEIQKACNIKMPDGKEVKTDPIFRPDIVDRVFKAKANALTNDIVNGGIFGKVKAYVSVIEFQMRGLPHMHMLIILDKNDKLKNPQQIDDFISAEIPVHDPELYAIVDNYMIHQPCGHENPGASCMINGKCRFRFPKSYQECTTLHEDQPPQYRRREMEFSGFGIRRKDQFGDQLCLDNRHVAPYNAWLLKKYNCHINVEYVGNVRAVKYLYKYIYKGHDIAQIKIVGDDKQIIYNECERHIQGRYYELMDKSHTVVRLDVHLPGRFRNMNKDQIPDDLISVGQKGSKLEAWLLLLHVKGATSFYELKDVEGVHYSTYKQACVARNLTYDDEQWFAGLREHREFKMPRAMRTFFCLILMYGEPVDPKKLWEEFKEDLSEDFIRKAEREGCFSKEEAILKAYRIIAYTLENEAPEGRKFNYWVVNFKMDKVDRFEDEEFLVQVTKDEAIGEGERLFSMLNEKQRKAVNAIMNSVEGKGKQRCFFIDGPGGTGKTFIYKTLYYLLQGRQKRIRNMATTGIAATLLPEGMTAHKTFALDVPLRPDSVSRISSGTIKGNVLAATDVFFLDEAPMMPKYGIENMDDKLRELKKRESVNDYLARGMRLPGINQRHWGTENEIIAFTMLFGINVYIWNPENFDPGRVKWTTYGRNVETINTSNVFIIGGRDHFELCLSLE</sequence>
<dbReference type="Pfam" id="PF14214">
    <property type="entry name" value="Helitron_like_N"/>
    <property type="match status" value="1"/>
</dbReference>
<evidence type="ECO:0000256" key="1">
    <source>
        <dbReference type="RuleBase" id="RU363044"/>
    </source>
</evidence>
<dbReference type="WBParaSite" id="ACRNAN_scaffold8803.g18041.t1">
    <property type="protein sequence ID" value="ACRNAN_scaffold8803.g18041.t1"/>
    <property type="gene ID" value="ACRNAN_scaffold8803.g18041"/>
</dbReference>
<evidence type="ECO:0000259" key="2">
    <source>
        <dbReference type="Pfam" id="PF05970"/>
    </source>
</evidence>
<keyword evidence="1" id="KW-0067">ATP-binding</keyword>
<dbReference type="Proteomes" id="UP000887540">
    <property type="component" value="Unplaced"/>
</dbReference>
<accession>A0A914EJL1</accession>
<comment type="cofactor">
    <cofactor evidence="1">
        <name>Mg(2+)</name>
        <dbReference type="ChEBI" id="CHEBI:18420"/>
    </cofactor>
</comment>